<name>W9WQR2_9EURO</name>
<dbReference type="InterPro" id="IPR018860">
    <property type="entry name" value="APC_suCDC26"/>
</dbReference>
<comment type="caution">
    <text evidence="3">The sequence shown here is derived from an EMBL/GenBank/DDBJ whole genome shotgun (WGS) entry which is preliminary data.</text>
</comment>
<dbReference type="eggNOG" id="ENOG502SYF2">
    <property type="taxonomic scope" value="Eukaryota"/>
</dbReference>
<dbReference type="RefSeq" id="XP_007748107.1">
    <property type="nucleotide sequence ID" value="XM_007749917.1"/>
</dbReference>
<reference evidence="3 4" key="1">
    <citation type="submission" date="2013-03" db="EMBL/GenBank/DDBJ databases">
        <title>The Genome Sequence of Cladophialophora psammophila CBS 110553.</title>
        <authorList>
            <consortium name="The Broad Institute Genomics Platform"/>
            <person name="Cuomo C."/>
            <person name="de Hoog S."/>
            <person name="Gorbushina A."/>
            <person name="Walker B."/>
            <person name="Young S.K."/>
            <person name="Zeng Q."/>
            <person name="Gargeya S."/>
            <person name="Fitzgerald M."/>
            <person name="Haas B."/>
            <person name="Abouelleil A."/>
            <person name="Allen A.W."/>
            <person name="Alvarado L."/>
            <person name="Arachchi H.M."/>
            <person name="Berlin A.M."/>
            <person name="Chapman S.B."/>
            <person name="Gainer-Dewar J."/>
            <person name="Goldberg J."/>
            <person name="Griggs A."/>
            <person name="Gujja S."/>
            <person name="Hansen M."/>
            <person name="Howarth C."/>
            <person name="Imamovic A."/>
            <person name="Ireland A."/>
            <person name="Larimer J."/>
            <person name="McCowan C."/>
            <person name="Murphy C."/>
            <person name="Pearson M."/>
            <person name="Poon T.W."/>
            <person name="Priest M."/>
            <person name="Roberts A."/>
            <person name="Saif S."/>
            <person name="Shea T."/>
            <person name="Sisk P."/>
            <person name="Sykes S."/>
            <person name="Wortman J."/>
            <person name="Nusbaum C."/>
            <person name="Birren B."/>
        </authorList>
    </citation>
    <scope>NUCLEOTIDE SEQUENCE [LARGE SCALE GENOMIC DNA]</scope>
    <source>
        <strain evidence="3 4">CBS 110553</strain>
    </source>
</reference>
<organism evidence="3 4">
    <name type="scientific">Cladophialophora psammophila CBS 110553</name>
    <dbReference type="NCBI Taxonomy" id="1182543"/>
    <lineage>
        <taxon>Eukaryota</taxon>
        <taxon>Fungi</taxon>
        <taxon>Dikarya</taxon>
        <taxon>Ascomycota</taxon>
        <taxon>Pezizomycotina</taxon>
        <taxon>Eurotiomycetes</taxon>
        <taxon>Chaetothyriomycetidae</taxon>
        <taxon>Chaetothyriales</taxon>
        <taxon>Herpotrichiellaceae</taxon>
        <taxon>Cladophialophora</taxon>
    </lineage>
</organism>
<dbReference type="OrthoDB" id="5302254at2759"/>
<proteinExistence type="predicted"/>
<keyword evidence="1" id="KW-0833">Ubl conjugation pathway</keyword>
<dbReference type="GeneID" id="19194034"/>
<evidence type="ECO:0000256" key="1">
    <source>
        <dbReference type="ARBA" id="ARBA00022786"/>
    </source>
</evidence>
<accession>W9WQR2</accession>
<dbReference type="EMBL" id="AMGX01000016">
    <property type="protein sequence ID" value="EXJ67325.1"/>
    <property type="molecule type" value="Genomic_DNA"/>
</dbReference>
<gene>
    <name evidence="3" type="ORF">A1O5_09338</name>
</gene>
<keyword evidence="4" id="KW-1185">Reference proteome</keyword>
<evidence type="ECO:0000313" key="3">
    <source>
        <dbReference type="EMBL" id="EXJ67325.1"/>
    </source>
</evidence>
<dbReference type="GO" id="GO:0005680">
    <property type="term" value="C:anaphase-promoting complex"/>
    <property type="evidence" value="ECO:0007669"/>
    <property type="project" value="InterPro"/>
</dbReference>
<evidence type="ECO:0000256" key="2">
    <source>
        <dbReference type="SAM" id="MobiDB-lite"/>
    </source>
</evidence>
<sequence length="121" mass="12777">MLRRKPTALTVTGEDIAPFEEKVLRLLAYDRYLTTGEDPDGLFRNNNNDNADADADADGGHDPDATTSDGGGDAAGTKKKAGVKEHNPSDELKPLPGDKARIVRSREERIMGGGGSGAAAR</sequence>
<dbReference type="Proteomes" id="UP000019471">
    <property type="component" value="Unassembled WGS sequence"/>
</dbReference>
<dbReference type="HOGENOM" id="CLU_165597_0_0_1"/>
<dbReference type="AlphaFoldDB" id="W9WQR2"/>
<feature type="compositionally biased region" description="Basic and acidic residues" evidence="2">
    <location>
        <begin position="82"/>
        <end position="110"/>
    </location>
</feature>
<feature type="region of interest" description="Disordered" evidence="2">
    <location>
        <begin position="35"/>
        <end position="121"/>
    </location>
</feature>
<feature type="compositionally biased region" description="Gly residues" evidence="2">
    <location>
        <begin position="111"/>
        <end position="121"/>
    </location>
</feature>
<protein>
    <submittedName>
        <fullName evidence="3">Uncharacterized protein</fullName>
    </submittedName>
</protein>
<dbReference type="Pfam" id="PF10471">
    <property type="entry name" value="ANAPC_CDC26"/>
    <property type="match status" value="1"/>
</dbReference>
<evidence type="ECO:0000313" key="4">
    <source>
        <dbReference type="Proteomes" id="UP000019471"/>
    </source>
</evidence>
<dbReference type="GO" id="GO:0031145">
    <property type="term" value="P:anaphase-promoting complex-dependent catabolic process"/>
    <property type="evidence" value="ECO:0007669"/>
    <property type="project" value="InterPro"/>
</dbReference>